<name>A0A0L0VME4_9BASI</name>
<dbReference type="STRING" id="1165861.A0A0L0VME4"/>
<proteinExistence type="predicted"/>
<evidence type="ECO:0000313" key="2">
    <source>
        <dbReference type="EMBL" id="KNF00185.1"/>
    </source>
</evidence>
<keyword evidence="3" id="KW-1185">Reference proteome</keyword>
<dbReference type="InterPro" id="IPR003323">
    <property type="entry name" value="OTU_dom"/>
</dbReference>
<dbReference type="PROSITE" id="PS50802">
    <property type="entry name" value="OTU"/>
    <property type="match status" value="1"/>
</dbReference>
<evidence type="ECO:0000259" key="1">
    <source>
        <dbReference type="PROSITE" id="PS50802"/>
    </source>
</evidence>
<dbReference type="CDD" id="cd22744">
    <property type="entry name" value="OTU"/>
    <property type="match status" value="1"/>
</dbReference>
<accession>A0A0L0VME4</accession>
<dbReference type="Proteomes" id="UP000054564">
    <property type="component" value="Unassembled WGS sequence"/>
</dbReference>
<sequence length="194" mass="21850">MWFVFMPQHLKPYITKIFDPLANGNCGFRCLAQALGYDDNRWLRVRNKLITEINDHRATYLKLQGGKESINKMINNLKVENIKATIDRSQWLNKLAHGQAIVNAYVRQVVFLPLEANHSYLPLQSTPKDSQDPSPIYLVLVNGNHWVLATVEGEDGVQPIAPVIAAGRSSTKNAKIWATRVMKGLALYNKALAL</sequence>
<gene>
    <name evidence="2" type="ORF">PSTG_06595</name>
</gene>
<organism evidence="2 3">
    <name type="scientific">Puccinia striiformis f. sp. tritici PST-78</name>
    <dbReference type="NCBI Taxonomy" id="1165861"/>
    <lineage>
        <taxon>Eukaryota</taxon>
        <taxon>Fungi</taxon>
        <taxon>Dikarya</taxon>
        <taxon>Basidiomycota</taxon>
        <taxon>Pucciniomycotina</taxon>
        <taxon>Pucciniomycetes</taxon>
        <taxon>Pucciniales</taxon>
        <taxon>Pucciniaceae</taxon>
        <taxon>Puccinia</taxon>
    </lineage>
</organism>
<feature type="domain" description="OTU" evidence="1">
    <location>
        <begin position="15"/>
        <end position="152"/>
    </location>
</feature>
<dbReference type="AlphaFoldDB" id="A0A0L0VME4"/>
<evidence type="ECO:0000313" key="3">
    <source>
        <dbReference type="Proteomes" id="UP000054564"/>
    </source>
</evidence>
<dbReference type="Gene3D" id="3.90.70.80">
    <property type="match status" value="1"/>
</dbReference>
<reference evidence="3" key="1">
    <citation type="submission" date="2014-03" db="EMBL/GenBank/DDBJ databases">
        <title>The Genome Sequence of Puccinia striiformis f. sp. tritici PST-78.</title>
        <authorList>
            <consortium name="The Broad Institute Genome Sequencing Platform"/>
            <person name="Cuomo C."/>
            <person name="Hulbert S."/>
            <person name="Chen X."/>
            <person name="Walker B."/>
            <person name="Young S.K."/>
            <person name="Zeng Q."/>
            <person name="Gargeya S."/>
            <person name="Fitzgerald M."/>
            <person name="Haas B."/>
            <person name="Abouelleil A."/>
            <person name="Alvarado L."/>
            <person name="Arachchi H.M."/>
            <person name="Berlin A.M."/>
            <person name="Chapman S.B."/>
            <person name="Goldberg J."/>
            <person name="Griggs A."/>
            <person name="Gujja S."/>
            <person name="Hansen M."/>
            <person name="Howarth C."/>
            <person name="Imamovic A."/>
            <person name="Larimer J."/>
            <person name="McCowan C."/>
            <person name="Montmayeur A."/>
            <person name="Murphy C."/>
            <person name="Neiman D."/>
            <person name="Pearson M."/>
            <person name="Priest M."/>
            <person name="Roberts A."/>
            <person name="Saif S."/>
            <person name="Shea T."/>
            <person name="Sisk P."/>
            <person name="Sykes S."/>
            <person name="Wortman J."/>
            <person name="Nusbaum C."/>
            <person name="Birren B."/>
        </authorList>
    </citation>
    <scope>NUCLEOTIDE SEQUENCE [LARGE SCALE GENOMIC DNA]</scope>
    <source>
        <strain evidence="3">race PST-78</strain>
    </source>
</reference>
<dbReference type="EMBL" id="AJIL01000039">
    <property type="protein sequence ID" value="KNF00185.1"/>
    <property type="molecule type" value="Genomic_DNA"/>
</dbReference>
<protein>
    <recommendedName>
        <fullName evidence="1">OTU domain-containing protein</fullName>
    </recommendedName>
</protein>
<comment type="caution">
    <text evidence="2">The sequence shown here is derived from an EMBL/GenBank/DDBJ whole genome shotgun (WGS) entry which is preliminary data.</text>
</comment>